<proteinExistence type="predicted"/>
<evidence type="ECO:0000256" key="1">
    <source>
        <dbReference type="SAM" id="MobiDB-lite"/>
    </source>
</evidence>
<evidence type="ECO:0000313" key="3">
    <source>
        <dbReference type="EMBL" id="NYD37691.1"/>
    </source>
</evidence>
<dbReference type="EMBL" id="JACCBN010000001">
    <property type="protein sequence ID" value="NYD37691.1"/>
    <property type="molecule type" value="Genomic_DNA"/>
</dbReference>
<keyword evidence="2" id="KW-0812">Transmembrane</keyword>
<feature type="transmembrane region" description="Helical" evidence="2">
    <location>
        <begin position="40"/>
        <end position="63"/>
    </location>
</feature>
<protein>
    <submittedName>
        <fullName evidence="3">Uncharacterized protein</fullName>
    </submittedName>
</protein>
<gene>
    <name evidence="3" type="ORF">BJ983_003793</name>
</gene>
<reference evidence="3 4" key="1">
    <citation type="submission" date="2020-07" db="EMBL/GenBank/DDBJ databases">
        <title>Sequencing the genomes of 1000 actinobacteria strains.</title>
        <authorList>
            <person name="Klenk H.-P."/>
        </authorList>
    </citation>
    <scope>NUCLEOTIDE SEQUENCE [LARGE SCALE GENOMIC DNA]</scope>
    <source>
        <strain evidence="3 4">DSM 45772</strain>
    </source>
</reference>
<keyword evidence="2" id="KW-0472">Membrane</keyword>
<sequence length="271" mass="29876">MTRRLSRGLLLLYPVGAILFVVGVWGGLPEAPQGWWDTTGFVVNLVSGLTAACIGIPTAFFVLQKLLDDRAKRIAREEAILLSLRNLLAIEADFLSIWGIGRGEAQDKCISMQLITELQRARSAASQTAGRHSRTVKGNGRKQSVVSRPDEVLLPYEDPQPPQVARDDALERLDHQRRVIADRSISNGIAPTPNASLAQILSVLHGAAETDLLHPCRRMRARLPTGAGPTVVLDEWSRVLTGLELELSQRRAWLTPLIAEIDRHTLLLAER</sequence>
<feature type="transmembrane region" description="Helical" evidence="2">
    <location>
        <begin position="9"/>
        <end position="28"/>
    </location>
</feature>
<dbReference type="RefSeq" id="WP_179795241.1">
    <property type="nucleotide sequence ID" value="NZ_BAABHP010000025.1"/>
</dbReference>
<keyword evidence="4" id="KW-1185">Reference proteome</keyword>
<evidence type="ECO:0000256" key="2">
    <source>
        <dbReference type="SAM" id="Phobius"/>
    </source>
</evidence>
<evidence type="ECO:0000313" key="4">
    <source>
        <dbReference type="Proteomes" id="UP000535890"/>
    </source>
</evidence>
<dbReference type="Proteomes" id="UP000535890">
    <property type="component" value="Unassembled WGS sequence"/>
</dbReference>
<dbReference type="AlphaFoldDB" id="A0A7Y9DYB0"/>
<name>A0A7Y9DYB0_9PSEU</name>
<keyword evidence="2" id="KW-1133">Transmembrane helix</keyword>
<accession>A0A7Y9DYB0</accession>
<organism evidence="3 4">
    <name type="scientific">Actinomycetospora corticicola</name>
    <dbReference type="NCBI Taxonomy" id="663602"/>
    <lineage>
        <taxon>Bacteria</taxon>
        <taxon>Bacillati</taxon>
        <taxon>Actinomycetota</taxon>
        <taxon>Actinomycetes</taxon>
        <taxon>Pseudonocardiales</taxon>
        <taxon>Pseudonocardiaceae</taxon>
        <taxon>Actinomycetospora</taxon>
    </lineage>
</organism>
<feature type="region of interest" description="Disordered" evidence="1">
    <location>
        <begin position="126"/>
        <end position="162"/>
    </location>
</feature>
<comment type="caution">
    <text evidence="3">The sequence shown here is derived from an EMBL/GenBank/DDBJ whole genome shotgun (WGS) entry which is preliminary data.</text>
</comment>